<name>A0A6J5NC81_9CAUD</name>
<organism evidence="2">
    <name type="scientific">uncultured Caudovirales phage</name>
    <dbReference type="NCBI Taxonomy" id="2100421"/>
    <lineage>
        <taxon>Viruses</taxon>
        <taxon>Duplodnaviria</taxon>
        <taxon>Heunggongvirae</taxon>
        <taxon>Uroviricota</taxon>
        <taxon>Caudoviricetes</taxon>
        <taxon>Peduoviridae</taxon>
        <taxon>Maltschvirus</taxon>
        <taxon>Maltschvirus maltsch</taxon>
    </lineage>
</organism>
<gene>
    <name evidence="2" type="ORF">UFOVP661_58</name>
</gene>
<dbReference type="EMBL" id="LR796642">
    <property type="protein sequence ID" value="CAB4156473.1"/>
    <property type="molecule type" value="Genomic_DNA"/>
</dbReference>
<feature type="region of interest" description="Disordered" evidence="1">
    <location>
        <begin position="34"/>
        <end position="67"/>
    </location>
</feature>
<feature type="compositionally biased region" description="Basic and acidic residues" evidence="1">
    <location>
        <begin position="36"/>
        <end position="47"/>
    </location>
</feature>
<sequence length="92" mass="9690">MKGRKTRATGGVNSAAADISKKNMRYTYQSNVNDAAEERKRGGKTVDMHGAAGAAHAGRKPRKSGGRLKMADWCAAQVGTPAKGRKTDGTVD</sequence>
<accession>A0A6J5NC81</accession>
<proteinExistence type="predicted"/>
<evidence type="ECO:0000313" key="2">
    <source>
        <dbReference type="EMBL" id="CAB4156473.1"/>
    </source>
</evidence>
<feature type="compositionally biased region" description="Basic residues" evidence="1">
    <location>
        <begin position="57"/>
        <end position="66"/>
    </location>
</feature>
<evidence type="ECO:0000256" key="1">
    <source>
        <dbReference type="SAM" id="MobiDB-lite"/>
    </source>
</evidence>
<protein>
    <submittedName>
        <fullName evidence="2">Uncharacterized protein</fullName>
    </submittedName>
</protein>
<reference evidence="2" key="1">
    <citation type="submission" date="2020-04" db="EMBL/GenBank/DDBJ databases">
        <authorList>
            <person name="Chiriac C."/>
            <person name="Salcher M."/>
            <person name="Ghai R."/>
            <person name="Kavagutti S V."/>
        </authorList>
    </citation>
    <scope>NUCLEOTIDE SEQUENCE</scope>
</reference>